<protein>
    <recommendedName>
        <fullName evidence="1">4Fe-4S ferredoxin-type domain-containing protein</fullName>
    </recommendedName>
</protein>
<dbReference type="SUPFAM" id="SSF54862">
    <property type="entry name" value="4Fe-4S ferredoxins"/>
    <property type="match status" value="1"/>
</dbReference>
<name>X1T524_9ZZZZ</name>
<organism evidence="2">
    <name type="scientific">marine sediment metagenome</name>
    <dbReference type="NCBI Taxonomy" id="412755"/>
    <lineage>
        <taxon>unclassified sequences</taxon>
        <taxon>metagenomes</taxon>
        <taxon>ecological metagenomes</taxon>
    </lineage>
</organism>
<evidence type="ECO:0000313" key="2">
    <source>
        <dbReference type="EMBL" id="GAI82710.1"/>
    </source>
</evidence>
<dbReference type="PROSITE" id="PS51379">
    <property type="entry name" value="4FE4S_FER_2"/>
    <property type="match status" value="1"/>
</dbReference>
<comment type="caution">
    <text evidence="2">The sequence shown here is derived from an EMBL/GenBank/DDBJ whole genome shotgun (WGS) entry which is preliminary data.</text>
</comment>
<reference evidence="2" key="1">
    <citation type="journal article" date="2014" name="Front. Microbiol.">
        <title>High frequency of phylogenetically diverse reductive dehalogenase-homologous genes in deep subseafloor sedimentary metagenomes.</title>
        <authorList>
            <person name="Kawai M."/>
            <person name="Futagami T."/>
            <person name="Toyoda A."/>
            <person name="Takaki Y."/>
            <person name="Nishi S."/>
            <person name="Hori S."/>
            <person name="Arai W."/>
            <person name="Tsubouchi T."/>
            <person name="Morono Y."/>
            <person name="Uchiyama I."/>
            <person name="Ito T."/>
            <person name="Fujiyama A."/>
            <person name="Inagaki F."/>
            <person name="Takami H."/>
        </authorList>
    </citation>
    <scope>NUCLEOTIDE SEQUENCE</scope>
    <source>
        <strain evidence="2">Expedition CK06-06</strain>
    </source>
</reference>
<dbReference type="AlphaFoldDB" id="X1T524"/>
<dbReference type="InterPro" id="IPR017896">
    <property type="entry name" value="4Fe4S_Fe-S-bd"/>
</dbReference>
<dbReference type="EMBL" id="BARW01008285">
    <property type="protein sequence ID" value="GAI82710.1"/>
    <property type="molecule type" value="Genomic_DNA"/>
</dbReference>
<accession>X1T524</accession>
<dbReference type="Gene3D" id="3.30.70.20">
    <property type="match status" value="1"/>
</dbReference>
<feature type="domain" description="4Fe-4S ferredoxin-type" evidence="1">
    <location>
        <begin position="11"/>
        <end position="45"/>
    </location>
</feature>
<gene>
    <name evidence="2" type="ORF">S12H4_17031</name>
</gene>
<evidence type="ECO:0000259" key="1">
    <source>
        <dbReference type="PROSITE" id="PS51379"/>
    </source>
</evidence>
<sequence>MAIYEFPFITGKVTIDYEKCKDCENYACVKACSLFGRAILRVEDGKPVLISEDANKRCIEDLTCELYCKTYGNRGLNIILDMFGLEAYRYKIELS</sequence>
<proteinExistence type="predicted"/>